<protein>
    <submittedName>
        <fullName evidence="1">Uncharacterized protein</fullName>
    </submittedName>
</protein>
<dbReference type="EMBL" id="CAUEEQ010071299">
    <property type="protein sequence ID" value="CAJ0966024.1"/>
    <property type="molecule type" value="Genomic_DNA"/>
</dbReference>
<organism evidence="1 2">
    <name type="scientific">Ranitomeya imitator</name>
    <name type="common">mimic poison frog</name>
    <dbReference type="NCBI Taxonomy" id="111125"/>
    <lineage>
        <taxon>Eukaryota</taxon>
        <taxon>Metazoa</taxon>
        <taxon>Chordata</taxon>
        <taxon>Craniata</taxon>
        <taxon>Vertebrata</taxon>
        <taxon>Euteleostomi</taxon>
        <taxon>Amphibia</taxon>
        <taxon>Batrachia</taxon>
        <taxon>Anura</taxon>
        <taxon>Neobatrachia</taxon>
        <taxon>Hyloidea</taxon>
        <taxon>Dendrobatidae</taxon>
        <taxon>Dendrobatinae</taxon>
        <taxon>Ranitomeya</taxon>
    </lineage>
</organism>
<accession>A0ABN9MGW1</accession>
<comment type="caution">
    <text evidence="1">The sequence shown here is derived from an EMBL/GenBank/DDBJ whole genome shotgun (WGS) entry which is preliminary data.</text>
</comment>
<name>A0ABN9MGW1_9NEOB</name>
<evidence type="ECO:0000313" key="1">
    <source>
        <dbReference type="EMBL" id="CAJ0966024.1"/>
    </source>
</evidence>
<gene>
    <name evidence="1" type="ORF">RIMI_LOCUS20849065</name>
</gene>
<keyword evidence="2" id="KW-1185">Reference proteome</keyword>
<proteinExistence type="predicted"/>
<dbReference type="Proteomes" id="UP001176940">
    <property type="component" value="Unassembled WGS sequence"/>
</dbReference>
<sequence>MLCRESEVKWRPPLVCNIPLILQHV</sequence>
<evidence type="ECO:0000313" key="2">
    <source>
        <dbReference type="Proteomes" id="UP001176940"/>
    </source>
</evidence>
<reference evidence="1" key="1">
    <citation type="submission" date="2023-07" db="EMBL/GenBank/DDBJ databases">
        <authorList>
            <person name="Stuckert A."/>
        </authorList>
    </citation>
    <scope>NUCLEOTIDE SEQUENCE</scope>
</reference>